<evidence type="ECO:0000256" key="21">
    <source>
        <dbReference type="ARBA" id="ARBA00073773"/>
    </source>
</evidence>
<dbReference type="Pfam" id="PF00076">
    <property type="entry name" value="RRM_1"/>
    <property type="match status" value="1"/>
</dbReference>
<keyword evidence="7" id="KW-0507">mRNA processing</keyword>
<proteinExistence type="inferred from homology"/>
<evidence type="ECO:0000259" key="24">
    <source>
        <dbReference type="PROSITE" id="PS50102"/>
    </source>
</evidence>
<dbReference type="GO" id="GO:0000398">
    <property type="term" value="P:mRNA splicing, via spliceosome"/>
    <property type="evidence" value="ECO:0007669"/>
    <property type="project" value="InterPro"/>
</dbReference>
<feature type="compositionally biased region" description="Basic and acidic residues" evidence="23">
    <location>
        <begin position="44"/>
        <end position="86"/>
    </location>
</feature>
<dbReference type="Gene3D" id="3.30.70.330">
    <property type="match status" value="2"/>
</dbReference>
<feature type="domain" description="RRM" evidence="24">
    <location>
        <begin position="240"/>
        <end position="325"/>
    </location>
</feature>
<dbReference type="Proteomes" id="UP000298663">
    <property type="component" value="Unassembled WGS sequence"/>
</dbReference>
<feature type="domain" description="RRM" evidence="24">
    <location>
        <begin position="105"/>
        <end position="193"/>
    </location>
</feature>
<evidence type="ECO:0000256" key="8">
    <source>
        <dbReference type="ARBA" id="ARBA00022728"/>
    </source>
</evidence>
<dbReference type="PROSITE" id="PS50102">
    <property type="entry name" value="RRM"/>
    <property type="match status" value="2"/>
</dbReference>
<dbReference type="SMART" id="SM00360">
    <property type="entry name" value="RRM"/>
    <property type="match status" value="2"/>
</dbReference>
<keyword evidence="8" id="KW-0747">Spliceosome</keyword>
<evidence type="ECO:0000256" key="15">
    <source>
        <dbReference type="ARBA" id="ARBA00023159"/>
    </source>
</evidence>
<keyword evidence="12 22" id="KW-0694">RNA-binding</keyword>
<accession>A0A4U5LU26</accession>
<dbReference type="GO" id="GO:0005684">
    <property type="term" value="C:U2-type spliceosomal complex"/>
    <property type="evidence" value="ECO:0007669"/>
    <property type="project" value="UniProtKB-ARBA"/>
</dbReference>
<dbReference type="STRING" id="34508.A0A4U5LU26"/>
<keyword evidence="6" id="KW-0597">Phosphoprotein</keyword>
<evidence type="ECO:0000256" key="23">
    <source>
        <dbReference type="SAM" id="MobiDB-lite"/>
    </source>
</evidence>
<keyword evidence="14" id="KW-0805">Transcription regulation</keyword>
<comment type="caution">
    <text evidence="25">The sequence shown here is derived from an EMBL/GenBank/DDBJ whole genome shotgun (WGS) entry which is preliminary data.</text>
</comment>
<comment type="subunit">
    <text evidence="20">Component of the 17S U2 SnRNP complex, a ribonucleoprotein complex that contains small nuclear RNA (snRNA) U2 and a number of specific proteins. Within the 17S U2 SnRNP complex, interacts (via UHM region) directly with SF3B1. Component of a complex which is at least composed of HTATSF1/Tat-SF1, the P-TEFb complex components CDK9 and CCNT1, RNA polymerase II, SUPT5H, and NCL/nucleolin. Interacts with GTF2F2/RAP30 and POLR2A. Interacts with TCERG1/CA150. Interacts with (poly-ADP-ribosylated) RPA1; promoting HTATSF1 recruitment to DNA damage sites. Interacts (when phosphorylated) with TOPBP1; promoting recruitment of TOPBP1 to DNA damage sites during S-phase.</text>
</comment>
<feature type="compositionally biased region" description="Polar residues" evidence="23">
    <location>
        <begin position="26"/>
        <end position="43"/>
    </location>
</feature>
<keyword evidence="13" id="KW-0007">Acetylation</keyword>
<dbReference type="InterPro" id="IPR000504">
    <property type="entry name" value="RRM_dom"/>
</dbReference>
<dbReference type="CDD" id="cd12281">
    <property type="entry name" value="RRM1_TatSF1_like"/>
    <property type="match status" value="1"/>
</dbReference>
<evidence type="ECO:0000256" key="3">
    <source>
        <dbReference type="ARBA" id="ARBA00007747"/>
    </source>
</evidence>
<dbReference type="GO" id="GO:0005686">
    <property type="term" value="C:U2 snRNP"/>
    <property type="evidence" value="ECO:0007669"/>
    <property type="project" value="TreeGrafter"/>
</dbReference>
<dbReference type="PANTHER" id="PTHR15608">
    <property type="entry name" value="SPLICING FACTOR U2AF-ASSOCIATED PROTEIN 2"/>
    <property type="match status" value="1"/>
</dbReference>
<dbReference type="GO" id="GO:0005694">
    <property type="term" value="C:chromosome"/>
    <property type="evidence" value="ECO:0007669"/>
    <property type="project" value="UniProtKB-SubCell"/>
</dbReference>
<evidence type="ECO:0000256" key="7">
    <source>
        <dbReference type="ARBA" id="ARBA00022664"/>
    </source>
</evidence>
<keyword evidence="26" id="KW-1185">Reference proteome</keyword>
<evidence type="ECO:0000256" key="19">
    <source>
        <dbReference type="ARBA" id="ARBA00023242"/>
    </source>
</evidence>
<evidence type="ECO:0000256" key="1">
    <source>
        <dbReference type="ARBA" id="ARBA00004123"/>
    </source>
</evidence>
<dbReference type="PANTHER" id="PTHR15608:SF0">
    <property type="entry name" value="HIV TAT-SPECIFIC FACTOR 1"/>
    <property type="match status" value="1"/>
</dbReference>
<dbReference type="GO" id="GO:0006281">
    <property type="term" value="P:DNA repair"/>
    <property type="evidence" value="ECO:0007669"/>
    <property type="project" value="UniProtKB-KW"/>
</dbReference>
<name>A0A4U5LU26_STECR</name>
<feature type="compositionally biased region" description="Low complexity" evidence="23">
    <location>
        <begin position="1"/>
        <end position="17"/>
    </location>
</feature>
<reference evidence="25 26" key="1">
    <citation type="journal article" date="2015" name="Genome Biol.">
        <title>Comparative genomics of Steinernema reveals deeply conserved gene regulatory networks.</title>
        <authorList>
            <person name="Dillman A.R."/>
            <person name="Macchietto M."/>
            <person name="Porter C.F."/>
            <person name="Rogers A."/>
            <person name="Williams B."/>
            <person name="Antoshechkin I."/>
            <person name="Lee M.M."/>
            <person name="Goodwin Z."/>
            <person name="Lu X."/>
            <person name="Lewis E.E."/>
            <person name="Goodrich-Blair H."/>
            <person name="Stock S.P."/>
            <person name="Adams B.J."/>
            <person name="Sternberg P.W."/>
            <person name="Mortazavi A."/>
        </authorList>
    </citation>
    <scope>NUCLEOTIDE SEQUENCE [LARGE SCALE GENOMIC DNA]</scope>
    <source>
        <strain evidence="25 26">ALL</strain>
    </source>
</reference>
<evidence type="ECO:0000313" key="26">
    <source>
        <dbReference type="Proteomes" id="UP000298663"/>
    </source>
</evidence>
<evidence type="ECO:0000256" key="4">
    <source>
        <dbReference type="ARBA" id="ARBA00022454"/>
    </source>
</evidence>
<comment type="similarity">
    <text evidence="3">Belongs to the HTATSF1 family.</text>
</comment>
<organism evidence="25 26">
    <name type="scientific">Steinernema carpocapsae</name>
    <name type="common">Entomopathogenic nematode</name>
    <dbReference type="NCBI Taxonomy" id="34508"/>
    <lineage>
        <taxon>Eukaryota</taxon>
        <taxon>Metazoa</taxon>
        <taxon>Ecdysozoa</taxon>
        <taxon>Nematoda</taxon>
        <taxon>Chromadorea</taxon>
        <taxon>Rhabditida</taxon>
        <taxon>Tylenchina</taxon>
        <taxon>Panagrolaimomorpha</taxon>
        <taxon>Strongyloidoidea</taxon>
        <taxon>Steinernematidae</taxon>
        <taxon>Steinernema</taxon>
    </lineage>
</organism>
<dbReference type="SUPFAM" id="SSF54928">
    <property type="entry name" value="RNA-binding domain, RBD"/>
    <property type="match status" value="2"/>
</dbReference>
<evidence type="ECO:0000256" key="16">
    <source>
        <dbReference type="ARBA" id="ARBA00023163"/>
    </source>
</evidence>
<sequence length="357" mass="40793">MASKESTSTRTTQYSQQINEDIDNDSMPNVSTMPVSLSPPTFQQEKEQLSEFADRGEAKPEDDTKAEDETKAENHTKAEDDTKAEENQGESKTAGWVDLDQSKSTSVYVSNLPTDEDFTIEEFMAVMSKCGVIMRDPRTNKPKVKLYRDKGTGQLKGDGLCCYIKKESVSLALSILDGSMVRDQEIGVERSTFELKGEYDPSKKRKKLTKSQRKRLEENNNRHFKWEPEKSRAFRPVCECTVVIKHLFTLDEMEADVTLGEKLKEEVTETCKRYGTVKKVVMHENNPDGVASVTFENVENSDEAVRTLNGRLVKGRHLEVSLWDGKTKYEVAETEEQRERRLNQWSRYLEEDDGEEA</sequence>
<evidence type="ECO:0000256" key="14">
    <source>
        <dbReference type="ARBA" id="ARBA00023015"/>
    </source>
</evidence>
<evidence type="ECO:0000256" key="17">
    <source>
        <dbReference type="ARBA" id="ARBA00023187"/>
    </source>
</evidence>
<evidence type="ECO:0000313" key="25">
    <source>
        <dbReference type="EMBL" id="TKR59597.1"/>
    </source>
</evidence>
<keyword evidence="15" id="KW-0010">Activator</keyword>
<keyword evidence="10" id="KW-0227">DNA damage</keyword>
<dbReference type="InterPro" id="IPR035979">
    <property type="entry name" value="RBD_domain_sf"/>
</dbReference>
<dbReference type="AlphaFoldDB" id="A0A4U5LU26"/>
<evidence type="ECO:0000256" key="20">
    <source>
        <dbReference type="ARBA" id="ARBA00062124"/>
    </source>
</evidence>
<evidence type="ECO:0000256" key="22">
    <source>
        <dbReference type="PROSITE-ProRule" id="PRU00176"/>
    </source>
</evidence>
<dbReference type="OrthoDB" id="10258585at2759"/>
<dbReference type="InterPro" id="IPR012677">
    <property type="entry name" value="Nucleotide-bd_a/b_plait_sf"/>
</dbReference>
<keyword evidence="19" id="KW-0539">Nucleus</keyword>
<dbReference type="EMBL" id="AZBU02000012">
    <property type="protein sequence ID" value="TKR59597.1"/>
    <property type="molecule type" value="Genomic_DNA"/>
</dbReference>
<evidence type="ECO:0000256" key="2">
    <source>
        <dbReference type="ARBA" id="ARBA00004286"/>
    </source>
</evidence>
<evidence type="ECO:0000256" key="6">
    <source>
        <dbReference type="ARBA" id="ARBA00022553"/>
    </source>
</evidence>
<evidence type="ECO:0000256" key="12">
    <source>
        <dbReference type="ARBA" id="ARBA00022884"/>
    </source>
</evidence>
<evidence type="ECO:0000256" key="11">
    <source>
        <dbReference type="ARBA" id="ARBA00022843"/>
    </source>
</evidence>
<reference evidence="25 26" key="2">
    <citation type="journal article" date="2019" name="G3 (Bethesda)">
        <title>Hybrid Assembly of the Genome of the Entomopathogenic Nematode Steinernema carpocapsae Identifies the X-Chromosome.</title>
        <authorList>
            <person name="Serra L."/>
            <person name="Macchietto M."/>
            <person name="Macias-Munoz A."/>
            <person name="McGill C.J."/>
            <person name="Rodriguez I.M."/>
            <person name="Rodriguez B."/>
            <person name="Murad R."/>
            <person name="Mortazavi A."/>
        </authorList>
    </citation>
    <scope>NUCLEOTIDE SEQUENCE [LARGE SCALE GENOMIC DNA]</scope>
    <source>
        <strain evidence="25 26">ALL</strain>
    </source>
</reference>
<evidence type="ECO:0000256" key="5">
    <source>
        <dbReference type="ARBA" id="ARBA00022499"/>
    </source>
</evidence>
<keyword evidence="4" id="KW-0158">Chromosome</keyword>
<evidence type="ECO:0000256" key="18">
    <source>
        <dbReference type="ARBA" id="ARBA00023204"/>
    </source>
</evidence>
<gene>
    <name evidence="25" type="ORF">L596_029245</name>
</gene>
<feature type="region of interest" description="Disordered" evidence="23">
    <location>
        <begin position="1"/>
        <end position="97"/>
    </location>
</feature>
<dbReference type="GO" id="GO:0003723">
    <property type="term" value="F:RNA binding"/>
    <property type="evidence" value="ECO:0007669"/>
    <property type="project" value="UniProtKB-UniRule"/>
</dbReference>
<dbReference type="FunFam" id="3.30.70.330:FF:000202">
    <property type="entry name" value="HIV Tat-specific factor 1"/>
    <property type="match status" value="1"/>
</dbReference>
<dbReference type="FunFam" id="3.30.70.330:FF:000105">
    <property type="entry name" value="HIV Tat-specific factor 1 homolog"/>
    <property type="match status" value="1"/>
</dbReference>
<keyword evidence="18" id="KW-0234">DNA repair</keyword>
<evidence type="ECO:0000256" key="10">
    <source>
        <dbReference type="ARBA" id="ARBA00022763"/>
    </source>
</evidence>
<keyword evidence="5" id="KW-1017">Isopeptide bond</keyword>
<evidence type="ECO:0000256" key="9">
    <source>
        <dbReference type="ARBA" id="ARBA00022737"/>
    </source>
</evidence>
<keyword evidence="9" id="KW-0677">Repeat</keyword>
<protein>
    <recommendedName>
        <fullName evidence="21">17S U2 SnRNP complex component HTATSF1</fullName>
    </recommendedName>
</protein>
<keyword evidence="11" id="KW-0832">Ubl conjugation</keyword>
<keyword evidence="17" id="KW-0508">mRNA splicing</keyword>
<keyword evidence="16" id="KW-0804">Transcription</keyword>
<comment type="subcellular location">
    <subcellularLocation>
        <location evidence="2">Chromosome</location>
    </subcellularLocation>
    <subcellularLocation>
        <location evidence="1">Nucleus</location>
    </subcellularLocation>
</comment>
<evidence type="ECO:0000256" key="13">
    <source>
        <dbReference type="ARBA" id="ARBA00022990"/>
    </source>
</evidence>
<dbReference type="InterPro" id="IPR034393">
    <property type="entry name" value="TatSF1-like"/>
</dbReference>
<dbReference type="InterPro" id="IPR034392">
    <property type="entry name" value="TatSF1-like_RRM1"/>
</dbReference>